<evidence type="ECO:0000313" key="4">
    <source>
        <dbReference type="Proteomes" id="UP000467841"/>
    </source>
</evidence>
<comment type="caution">
    <text evidence="3">The sequence shown here is derived from an EMBL/GenBank/DDBJ whole genome shotgun (WGS) entry which is preliminary data.</text>
</comment>
<feature type="domain" description="Reverse transcriptase" evidence="1">
    <location>
        <begin position="420"/>
        <end position="502"/>
    </location>
</feature>
<accession>A0A6D2KKK1</accession>
<dbReference type="OrthoDB" id="1748430at2759"/>
<dbReference type="Gene3D" id="3.60.10.10">
    <property type="entry name" value="Endonuclease/exonuclease/phosphatase"/>
    <property type="match status" value="1"/>
</dbReference>
<keyword evidence="4" id="KW-1185">Reference proteome</keyword>
<dbReference type="Proteomes" id="UP000467841">
    <property type="component" value="Unassembled WGS sequence"/>
</dbReference>
<protein>
    <submittedName>
        <fullName evidence="3">Uncharacterized protein</fullName>
    </submittedName>
</protein>
<dbReference type="PANTHER" id="PTHR33710:SF77">
    <property type="entry name" value="DNASE I-LIKE SUPERFAMILY PROTEIN"/>
    <property type="match status" value="1"/>
</dbReference>
<gene>
    <name evidence="3" type="ORF">MERR_LOCUS40839</name>
</gene>
<dbReference type="InterPro" id="IPR005135">
    <property type="entry name" value="Endo/exonuclease/phosphatase"/>
</dbReference>
<dbReference type="EMBL" id="CACVBM020001540">
    <property type="protein sequence ID" value="CAA7053603.1"/>
    <property type="molecule type" value="Genomic_DNA"/>
</dbReference>
<evidence type="ECO:0000259" key="1">
    <source>
        <dbReference type="Pfam" id="PF00078"/>
    </source>
</evidence>
<dbReference type="InterPro" id="IPR000477">
    <property type="entry name" value="RT_dom"/>
</dbReference>
<dbReference type="Pfam" id="PF00078">
    <property type="entry name" value="RVT_1"/>
    <property type="match status" value="1"/>
</dbReference>
<dbReference type="SUPFAM" id="SSF56219">
    <property type="entry name" value="DNase I-like"/>
    <property type="match status" value="1"/>
</dbReference>
<dbReference type="GO" id="GO:0003824">
    <property type="term" value="F:catalytic activity"/>
    <property type="evidence" value="ECO:0007669"/>
    <property type="project" value="InterPro"/>
</dbReference>
<name>A0A6D2KKK1_9BRAS</name>
<dbReference type="Pfam" id="PF03372">
    <property type="entry name" value="Exo_endo_phos"/>
    <property type="match status" value="1"/>
</dbReference>
<organism evidence="3 4">
    <name type="scientific">Microthlaspi erraticum</name>
    <dbReference type="NCBI Taxonomy" id="1685480"/>
    <lineage>
        <taxon>Eukaryota</taxon>
        <taxon>Viridiplantae</taxon>
        <taxon>Streptophyta</taxon>
        <taxon>Embryophyta</taxon>
        <taxon>Tracheophyta</taxon>
        <taxon>Spermatophyta</taxon>
        <taxon>Magnoliopsida</taxon>
        <taxon>eudicotyledons</taxon>
        <taxon>Gunneridae</taxon>
        <taxon>Pentapetalae</taxon>
        <taxon>rosids</taxon>
        <taxon>malvids</taxon>
        <taxon>Brassicales</taxon>
        <taxon>Brassicaceae</taxon>
        <taxon>Coluteocarpeae</taxon>
        <taxon>Microthlaspi</taxon>
    </lineage>
</organism>
<proteinExistence type="predicted"/>
<reference evidence="3" key="1">
    <citation type="submission" date="2020-01" db="EMBL/GenBank/DDBJ databases">
        <authorList>
            <person name="Mishra B."/>
        </authorList>
    </citation>
    <scope>NUCLEOTIDE SEQUENCE [LARGE SCALE GENOMIC DNA]</scope>
</reference>
<evidence type="ECO:0000313" key="3">
    <source>
        <dbReference type="EMBL" id="CAA7053603.1"/>
    </source>
</evidence>
<feature type="domain" description="Endonuclease/exonuclease/phosphatase" evidence="2">
    <location>
        <begin position="33"/>
        <end position="171"/>
    </location>
</feature>
<sequence length="523" mass="59695">MLKKYPTYILAVFETHAGGDRASKICRVEEASDQYIHARIVNGDEIVHVIAIYAAPSVSRRSVLWDELKVVIGGLDGPVLVGGDFNTIVRLDECSGGNGRLSPDSLSFGEWINDLSLIDMGFRGNQFIWWRGRTERFFVAKRLDRIFCCAHARLQWQDAVVTHLPFLSSDHAPLYLQLSPVLSGDPRRRPFRFEAAWLKHASFQDLVRTSWKGDLNTNVALCELRRVLVRWNKKVFGEVSKRKEAILKEIKEVQEILDSGPSDALLVREEELIQDLDNVLEQEEMLWFQKSREKWIPLGDRNTRFFHTSTVIRRRRNRIEMLKGSDVNNKLPAEGFDHLTVEEKTYLQREFSESEIESAVRGMGKYKAPGPDGYQPVFYQSCWDTVGPSVIRFVLDFFSTGILPSETNDVLLVLIPKVAKPESITQFRPISLCNVLFKTITKVMVERLKLVISKLIGPAQASFIPGRLSIDNIVLVQEAVHSMRCKKGRKGWMLLKLDLEKATGSDGTFWKTHSRQLDYLISG</sequence>
<evidence type="ECO:0000259" key="2">
    <source>
        <dbReference type="Pfam" id="PF03372"/>
    </source>
</evidence>
<dbReference type="PANTHER" id="PTHR33710">
    <property type="entry name" value="BNAC02G09200D PROTEIN"/>
    <property type="match status" value="1"/>
</dbReference>
<dbReference type="AlphaFoldDB" id="A0A6D2KKK1"/>
<dbReference type="InterPro" id="IPR036691">
    <property type="entry name" value="Endo/exonu/phosph_ase_sf"/>
</dbReference>